<gene>
    <name evidence="4" type="ORF">HYS17_01135</name>
</gene>
<reference evidence="4 5" key="1">
    <citation type="submission" date="2020-07" db="EMBL/GenBank/DDBJ databases">
        <title>Huge and variable diversity of episymbiotic CPR bacteria and DPANN archaea in groundwater ecosystems.</title>
        <authorList>
            <person name="He C.Y."/>
            <person name="Keren R."/>
            <person name="Whittaker M."/>
            <person name="Farag I.F."/>
            <person name="Doudna J."/>
            <person name="Cate J.H.D."/>
            <person name="Banfield J.F."/>
        </authorList>
    </citation>
    <scope>NUCLEOTIDE SEQUENCE [LARGE SCALE GENOMIC DNA]</scope>
    <source>
        <strain evidence="4">NC_groundwater_70_Ag_B-0.1um_54_66</strain>
    </source>
</reference>
<accession>A0A7T5R2M7</accession>
<feature type="domain" description="PNPLA" evidence="3">
    <location>
        <begin position="1"/>
        <end position="35"/>
    </location>
</feature>
<dbReference type="InterPro" id="IPR002641">
    <property type="entry name" value="PNPLA_dom"/>
</dbReference>
<protein>
    <recommendedName>
        <fullName evidence="3">PNPLA domain-containing protein</fullName>
    </recommendedName>
</protein>
<dbReference type="PROSITE" id="PS51635">
    <property type="entry name" value="PNPLA"/>
    <property type="match status" value="1"/>
</dbReference>
<dbReference type="SUPFAM" id="SSF52151">
    <property type="entry name" value="FabD/lysophospholipase-like"/>
    <property type="match status" value="1"/>
</dbReference>
<sequence length="161" mass="17870">MATSAAPTFLRPHVHKGYTFVDGGVWANNPIMIGLVDTLACYNVPRDNIRILSIGCGSDPYSVSWLQKTLGGQLCWYDIIFAAMNLQSQNALGQAGLLIGKHNIIRIDPDDEFQGIKMDNYRHASTVLPNHADMKAMQHGRVLKDMFLYAPTDRYSPCNDG</sequence>
<dbReference type="AlphaFoldDB" id="A0A7T5R2M7"/>
<proteinExistence type="predicted"/>
<feature type="short sequence motif" description="DGA/G" evidence="2">
    <location>
        <begin position="22"/>
        <end position="24"/>
    </location>
</feature>
<keyword evidence="1" id="KW-0443">Lipid metabolism</keyword>
<comment type="caution">
    <text evidence="2">Lacks conserved residue(s) required for the propagation of feature annotation.</text>
</comment>
<dbReference type="GO" id="GO:0006629">
    <property type="term" value="P:lipid metabolic process"/>
    <property type="evidence" value="ECO:0007669"/>
    <property type="project" value="UniProtKB-KW"/>
</dbReference>
<organism evidence="4 5">
    <name type="scientific">Micavibrio aeruginosavorus</name>
    <dbReference type="NCBI Taxonomy" id="349221"/>
    <lineage>
        <taxon>Bacteria</taxon>
        <taxon>Pseudomonadati</taxon>
        <taxon>Bdellovibrionota</taxon>
        <taxon>Bdellovibrionia</taxon>
        <taxon>Bdellovibrionales</taxon>
        <taxon>Pseudobdellovibrionaceae</taxon>
        <taxon>Micavibrio</taxon>
    </lineage>
</organism>
<evidence type="ECO:0000256" key="1">
    <source>
        <dbReference type="ARBA" id="ARBA00023098"/>
    </source>
</evidence>
<name>A0A7T5R2M7_9BACT</name>
<evidence type="ECO:0000313" key="4">
    <source>
        <dbReference type="EMBL" id="QQG36427.1"/>
    </source>
</evidence>
<dbReference type="InterPro" id="IPR016035">
    <property type="entry name" value="Acyl_Trfase/lysoPLipase"/>
</dbReference>
<evidence type="ECO:0000313" key="5">
    <source>
        <dbReference type="Proteomes" id="UP000595362"/>
    </source>
</evidence>
<evidence type="ECO:0000259" key="3">
    <source>
        <dbReference type="PROSITE" id="PS51635"/>
    </source>
</evidence>
<dbReference type="Gene3D" id="3.40.1090.10">
    <property type="entry name" value="Cytosolic phospholipase A2 catalytic domain"/>
    <property type="match status" value="1"/>
</dbReference>
<evidence type="ECO:0000256" key="2">
    <source>
        <dbReference type="PROSITE-ProRule" id="PRU01161"/>
    </source>
</evidence>
<dbReference type="Proteomes" id="UP000595362">
    <property type="component" value="Chromosome"/>
</dbReference>
<dbReference type="EMBL" id="CP066681">
    <property type="protein sequence ID" value="QQG36427.1"/>
    <property type="molecule type" value="Genomic_DNA"/>
</dbReference>